<keyword evidence="3" id="KW-1185">Reference proteome</keyword>
<keyword evidence="1" id="KW-0732">Signal</keyword>
<protein>
    <recommendedName>
        <fullName evidence="4">Lipoprotein</fullName>
    </recommendedName>
</protein>
<name>A0ABU9IIS0_9SPHN</name>
<dbReference type="Proteomes" id="UP001497045">
    <property type="component" value="Unassembled WGS sequence"/>
</dbReference>
<feature type="chain" id="PRO_5047496616" description="Lipoprotein" evidence="1">
    <location>
        <begin position="24"/>
        <end position="141"/>
    </location>
</feature>
<gene>
    <name evidence="2" type="ORF">AAEO60_14755</name>
</gene>
<reference evidence="2 3" key="1">
    <citation type="submission" date="2024-04" db="EMBL/GenBank/DDBJ databases">
        <title>Aurantiacibacter sp. DGU6 16S ribosomal RNA gene Genome sequencing and assembly.</title>
        <authorList>
            <person name="Park S."/>
        </authorList>
    </citation>
    <scope>NUCLEOTIDE SEQUENCE [LARGE SCALE GENOMIC DNA]</scope>
    <source>
        <strain evidence="2 3">DGU6</strain>
    </source>
</reference>
<organism evidence="2 3">
    <name type="scientific">Aurantiacibacter gilvus</name>
    <dbReference type="NCBI Taxonomy" id="3139141"/>
    <lineage>
        <taxon>Bacteria</taxon>
        <taxon>Pseudomonadati</taxon>
        <taxon>Pseudomonadota</taxon>
        <taxon>Alphaproteobacteria</taxon>
        <taxon>Sphingomonadales</taxon>
        <taxon>Erythrobacteraceae</taxon>
        <taxon>Aurantiacibacter</taxon>
    </lineage>
</organism>
<dbReference type="RefSeq" id="WP_341674475.1">
    <property type="nucleotide sequence ID" value="NZ_JBBYHV010000002.1"/>
</dbReference>
<dbReference type="PROSITE" id="PS51257">
    <property type="entry name" value="PROKAR_LIPOPROTEIN"/>
    <property type="match status" value="1"/>
</dbReference>
<evidence type="ECO:0000256" key="1">
    <source>
        <dbReference type="SAM" id="SignalP"/>
    </source>
</evidence>
<evidence type="ECO:0000313" key="2">
    <source>
        <dbReference type="EMBL" id="MEL1251934.1"/>
    </source>
</evidence>
<evidence type="ECO:0008006" key="4">
    <source>
        <dbReference type="Google" id="ProtNLM"/>
    </source>
</evidence>
<accession>A0ABU9IIS0</accession>
<evidence type="ECO:0000313" key="3">
    <source>
        <dbReference type="Proteomes" id="UP001497045"/>
    </source>
</evidence>
<proteinExistence type="predicted"/>
<comment type="caution">
    <text evidence="2">The sequence shown here is derived from an EMBL/GenBank/DDBJ whole genome shotgun (WGS) entry which is preliminary data.</text>
</comment>
<sequence length="141" mass="14871">MRTIILGLAAAMLAGCVTTTAPANGGDPALERMLSGESVTQGAELDAALDDASEHPLGSSENPVRASMPEGQRAYLDRLRCADGSTPSYRRVGNFGVGVYGNIVDGYEVTCAGEDPKMVVMDMYHRGHVENRPVPGFTIAK</sequence>
<feature type="signal peptide" evidence="1">
    <location>
        <begin position="1"/>
        <end position="23"/>
    </location>
</feature>
<dbReference type="EMBL" id="JBBYHV010000002">
    <property type="protein sequence ID" value="MEL1251934.1"/>
    <property type="molecule type" value="Genomic_DNA"/>
</dbReference>